<dbReference type="Gene3D" id="1.10.10.10">
    <property type="entry name" value="Winged helix-like DNA-binding domain superfamily/Winged helix DNA-binding domain"/>
    <property type="match status" value="1"/>
</dbReference>
<dbReference type="InterPro" id="IPR052509">
    <property type="entry name" value="Metal_resp_DNA-bind_regulator"/>
</dbReference>
<name>A0A852VDJ5_9ACTN</name>
<dbReference type="SUPFAM" id="SSF46785">
    <property type="entry name" value="Winged helix' DNA-binding domain"/>
    <property type="match status" value="1"/>
</dbReference>
<reference evidence="2 3" key="1">
    <citation type="submission" date="2020-07" db="EMBL/GenBank/DDBJ databases">
        <title>Sequencing the genomes of 1000 actinobacteria strains.</title>
        <authorList>
            <person name="Klenk H.-P."/>
        </authorList>
    </citation>
    <scope>NUCLEOTIDE SEQUENCE [LARGE SCALE GENOMIC DNA]</scope>
    <source>
        <strain evidence="2 3">DSM 45763</strain>
    </source>
</reference>
<feature type="domain" description="Transcription regulator PadR N-terminal" evidence="1">
    <location>
        <begin position="15"/>
        <end position="90"/>
    </location>
</feature>
<keyword evidence="2" id="KW-0238">DNA-binding</keyword>
<evidence type="ECO:0000313" key="3">
    <source>
        <dbReference type="Proteomes" id="UP000576393"/>
    </source>
</evidence>
<dbReference type="RefSeq" id="WP_179828225.1">
    <property type="nucleotide sequence ID" value="NZ_JACCCO010000003.1"/>
</dbReference>
<keyword evidence="3" id="KW-1185">Reference proteome</keyword>
<dbReference type="Pfam" id="PF03551">
    <property type="entry name" value="PadR"/>
    <property type="match status" value="1"/>
</dbReference>
<dbReference type="EMBL" id="JACCCO010000003">
    <property type="protein sequence ID" value="NYF44235.1"/>
    <property type="molecule type" value="Genomic_DNA"/>
</dbReference>
<evidence type="ECO:0000313" key="2">
    <source>
        <dbReference type="EMBL" id="NYF44235.1"/>
    </source>
</evidence>
<accession>A0A852VDJ5</accession>
<dbReference type="GO" id="GO:0003677">
    <property type="term" value="F:DNA binding"/>
    <property type="evidence" value="ECO:0007669"/>
    <property type="project" value="UniProtKB-KW"/>
</dbReference>
<evidence type="ECO:0000259" key="1">
    <source>
        <dbReference type="Pfam" id="PF03551"/>
    </source>
</evidence>
<gene>
    <name evidence="2" type="ORF">HDA43_006462</name>
</gene>
<dbReference type="PANTHER" id="PTHR33169">
    <property type="entry name" value="PADR-FAMILY TRANSCRIPTIONAL REGULATOR"/>
    <property type="match status" value="1"/>
</dbReference>
<organism evidence="2 3">
    <name type="scientific">Streptosporangium sandarakinum</name>
    <dbReference type="NCBI Taxonomy" id="1260955"/>
    <lineage>
        <taxon>Bacteria</taxon>
        <taxon>Bacillati</taxon>
        <taxon>Actinomycetota</taxon>
        <taxon>Actinomycetes</taxon>
        <taxon>Streptosporangiales</taxon>
        <taxon>Streptosporangiaceae</taxon>
        <taxon>Streptosporangium</taxon>
    </lineage>
</organism>
<sequence>MTKRRKVSNMLGLAVLSAVVVKPMHPYEIASVLRERGKDRDMKIKWGSLYTVVRNLEKHGFLAVAGTVRDGAHPERTIYRITDAGRREYADWTRELLAEPDREPPRFEAGLSVMGVIHPDEVAVLLRRRLDALEREIGGQREALAGCAGVPRLFMVEAEFDLAMREAEATWTRSLLEELVTGSFPGLPAWREWHETGRMPAEIAALAEGTGPADRPGKGDPP</sequence>
<protein>
    <submittedName>
        <fullName evidence="2">DNA-binding PadR family transcriptional regulator</fullName>
    </submittedName>
</protein>
<dbReference type="InterPro" id="IPR005149">
    <property type="entry name" value="Tscrpt_reg_PadR_N"/>
</dbReference>
<dbReference type="PANTHER" id="PTHR33169:SF14">
    <property type="entry name" value="TRANSCRIPTIONAL REGULATOR RV3488"/>
    <property type="match status" value="1"/>
</dbReference>
<dbReference type="InterPro" id="IPR036390">
    <property type="entry name" value="WH_DNA-bd_sf"/>
</dbReference>
<dbReference type="Proteomes" id="UP000576393">
    <property type="component" value="Unassembled WGS sequence"/>
</dbReference>
<proteinExistence type="predicted"/>
<dbReference type="InterPro" id="IPR036388">
    <property type="entry name" value="WH-like_DNA-bd_sf"/>
</dbReference>
<comment type="caution">
    <text evidence="2">The sequence shown here is derived from an EMBL/GenBank/DDBJ whole genome shotgun (WGS) entry which is preliminary data.</text>
</comment>
<dbReference type="AlphaFoldDB" id="A0A852VDJ5"/>